<keyword evidence="3" id="KW-1185">Reference proteome</keyword>
<dbReference type="Proteomes" id="UP001161247">
    <property type="component" value="Chromosome 3"/>
</dbReference>
<feature type="region of interest" description="Disordered" evidence="1">
    <location>
        <begin position="30"/>
        <end position="60"/>
    </location>
</feature>
<name>A0AAV1CVW3_OLDCO</name>
<gene>
    <name evidence="2" type="ORF">OLC1_LOCUS9510</name>
</gene>
<accession>A0AAV1CVW3</accession>
<protein>
    <submittedName>
        <fullName evidence="2">OLC1v1036329C1</fullName>
    </submittedName>
</protein>
<proteinExistence type="predicted"/>
<evidence type="ECO:0000313" key="3">
    <source>
        <dbReference type="Proteomes" id="UP001161247"/>
    </source>
</evidence>
<feature type="region of interest" description="Disordered" evidence="1">
    <location>
        <begin position="332"/>
        <end position="374"/>
    </location>
</feature>
<evidence type="ECO:0000256" key="1">
    <source>
        <dbReference type="SAM" id="MobiDB-lite"/>
    </source>
</evidence>
<reference evidence="2" key="1">
    <citation type="submission" date="2023-03" db="EMBL/GenBank/DDBJ databases">
        <authorList>
            <person name="Julca I."/>
        </authorList>
    </citation>
    <scope>NUCLEOTIDE SEQUENCE</scope>
</reference>
<dbReference type="AlphaFoldDB" id="A0AAV1CVW3"/>
<evidence type="ECO:0000313" key="2">
    <source>
        <dbReference type="EMBL" id="CAI9099496.1"/>
    </source>
</evidence>
<dbReference type="EMBL" id="OX459120">
    <property type="protein sequence ID" value="CAI9099496.1"/>
    <property type="molecule type" value="Genomic_DNA"/>
</dbReference>
<organism evidence="2 3">
    <name type="scientific">Oldenlandia corymbosa var. corymbosa</name>
    <dbReference type="NCBI Taxonomy" id="529605"/>
    <lineage>
        <taxon>Eukaryota</taxon>
        <taxon>Viridiplantae</taxon>
        <taxon>Streptophyta</taxon>
        <taxon>Embryophyta</taxon>
        <taxon>Tracheophyta</taxon>
        <taxon>Spermatophyta</taxon>
        <taxon>Magnoliopsida</taxon>
        <taxon>eudicotyledons</taxon>
        <taxon>Gunneridae</taxon>
        <taxon>Pentapetalae</taxon>
        <taxon>asterids</taxon>
        <taxon>lamiids</taxon>
        <taxon>Gentianales</taxon>
        <taxon>Rubiaceae</taxon>
        <taxon>Rubioideae</taxon>
        <taxon>Spermacoceae</taxon>
        <taxon>Hedyotis-Oldenlandia complex</taxon>
        <taxon>Oldenlandia</taxon>
    </lineage>
</organism>
<feature type="compositionally biased region" description="Acidic residues" evidence="1">
    <location>
        <begin position="41"/>
        <end position="52"/>
    </location>
</feature>
<sequence>MLGLLPGEMKSLVVIYRIGKLEYDPLSGGAKPKLRKPAYLDEGDDDTDDEDYEPKSDYSCDSNDERVQKLANHSMSGSCWGTLKKIEFVRHANHDGCDVWPLNLTMLPVKNFMKGVVWMMRAFMKKLHALVDRRAIRFQKNAKVEVRVFCVPGCNWEVYGVKLPDVDTFEKLLKIAKSSYVEEHDELMAALKEFDEGAWAWLQNEDVVHWCRSHFPTATRCDCDTNNVFNTPGAPPATQPSGYSSPEDGYMHEGCDFCRSNDYGEDNCPRLDIHCDYCNYFGHYRNECYELERDLDAGVDVNAHAANAVAEEQSPLKNPSKTGVPIHEQEMLQESQPAATENPLETGAPVHQPESQPLATENPPETGVPVHQPESQQPVYSIVDEDSIHETEPKHTGNAGQEVDDEVTLDIHFEEEIVYRVGKVAAPLKDPRSGIIRPKVSAPAHKKRTRICTSSAPTTPRRASARLMNLALAKKMDVDGPGSTSENDIQILTEEEASTFLRKKPKTFHGVDPHQG</sequence>